<dbReference type="Pfam" id="PF05016">
    <property type="entry name" value="ParE_toxin"/>
    <property type="match status" value="1"/>
</dbReference>
<sequence>MAQNTIIWTQTASKQLREVLSFWNKRTHSNRFSNKLLDKIDQRLTLVASFPLEHPQTSLPEVRVAAMNHYSLFYKVKEGRIIIIAFWDNRQDPKKLLDILK</sequence>
<dbReference type="InterPro" id="IPR007712">
    <property type="entry name" value="RelE/ParE_toxin"/>
</dbReference>
<protein>
    <recommendedName>
        <fullName evidence="4">Plasmid stabilization protein</fullName>
    </recommendedName>
</protein>
<dbReference type="InterPro" id="IPR035093">
    <property type="entry name" value="RelE/ParE_toxin_dom_sf"/>
</dbReference>
<evidence type="ECO:0000256" key="1">
    <source>
        <dbReference type="ARBA" id="ARBA00022649"/>
    </source>
</evidence>
<dbReference type="Gene3D" id="3.30.2310.20">
    <property type="entry name" value="RelE-like"/>
    <property type="match status" value="1"/>
</dbReference>
<dbReference type="OrthoDB" id="1098070at2"/>
<comment type="caution">
    <text evidence="2">The sequence shown here is derived from an EMBL/GenBank/DDBJ whole genome shotgun (WGS) entry which is preliminary data.</text>
</comment>
<organism evidence="2 3">
    <name type="scientific">Roseivirga spongicola</name>
    <dbReference type="NCBI Taxonomy" id="333140"/>
    <lineage>
        <taxon>Bacteria</taxon>
        <taxon>Pseudomonadati</taxon>
        <taxon>Bacteroidota</taxon>
        <taxon>Cytophagia</taxon>
        <taxon>Cytophagales</taxon>
        <taxon>Roseivirgaceae</taxon>
        <taxon>Roseivirga</taxon>
    </lineage>
</organism>
<evidence type="ECO:0000313" key="2">
    <source>
        <dbReference type="EMBL" id="KYG75635.1"/>
    </source>
</evidence>
<dbReference type="AlphaFoldDB" id="A0A150XA73"/>
<proteinExistence type="predicted"/>
<dbReference type="STRING" id="333140.AWW68_07305"/>
<keyword evidence="1" id="KW-1277">Toxin-antitoxin system</keyword>
<dbReference type="Proteomes" id="UP000075606">
    <property type="component" value="Unassembled WGS sequence"/>
</dbReference>
<keyword evidence="3" id="KW-1185">Reference proteome</keyword>
<accession>A0A150XA73</accession>
<dbReference type="RefSeq" id="WP_068219247.1">
    <property type="nucleotide sequence ID" value="NZ_LRPC01000012.1"/>
</dbReference>
<evidence type="ECO:0008006" key="4">
    <source>
        <dbReference type="Google" id="ProtNLM"/>
    </source>
</evidence>
<evidence type="ECO:0000313" key="3">
    <source>
        <dbReference type="Proteomes" id="UP000075606"/>
    </source>
</evidence>
<name>A0A150XA73_9BACT</name>
<gene>
    <name evidence="2" type="ORF">AWW68_07305</name>
</gene>
<dbReference type="EMBL" id="LRPC01000012">
    <property type="protein sequence ID" value="KYG75635.1"/>
    <property type="molecule type" value="Genomic_DNA"/>
</dbReference>
<reference evidence="2 3" key="1">
    <citation type="submission" date="2016-01" db="EMBL/GenBank/DDBJ databases">
        <title>Genome sequencing of Roseivirga spongicola UST030701-084.</title>
        <authorList>
            <person name="Selvaratnam C."/>
            <person name="Thevarajoo S."/>
            <person name="Goh K.M."/>
            <person name="Ee R."/>
            <person name="Chan K.-G."/>
            <person name="Chong C.S."/>
        </authorList>
    </citation>
    <scope>NUCLEOTIDE SEQUENCE [LARGE SCALE GENOMIC DNA]</scope>
    <source>
        <strain evidence="2 3">UST030701-084</strain>
    </source>
</reference>